<evidence type="ECO:0000256" key="8">
    <source>
        <dbReference type="ARBA" id="ARBA00022840"/>
    </source>
</evidence>
<organism evidence="14 15">
    <name type="scientific">Vanilla planifolia</name>
    <name type="common">Vanilla</name>
    <dbReference type="NCBI Taxonomy" id="51239"/>
    <lineage>
        <taxon>Eukaryota</taxon>
        <taxon>Viridiplantae</taxon>
        <taxon>Streptophyta</taxon>
        <taxon>Embryophyta</taxon>
        <taxon>Tracheophyta</taxon>
        <taxon>Spermatophyta</taxon>
        <taxon>Magnoliopsida</taxon>
        <taxon>Liliopsida</taxon>
        <taxon>Asparagales</taxon>
        <taxon>Orchidaceae</taxon>
        <taxon>Vanilloideae</taxon>
        <taxon>Vanilleae</taxon>
        <taxon>Vanilla</taxon>
    </lineage>
</organism>
<gene>
    <name evidence="14" type="ORF">HPP92_012041</name>
</gene>
<keyword evidence="8" id="KW-0067">ATP-binding</keyword>
<dbReference type="InterPro" id="IPR049730">
    <property type="entry name" value="SNF2/RAD54-like_C"/>
</dbReference>
<dbReference type="InterPro" id="IPR014001">
    <property type="entry name" value="Helicase_ATP-bd"/>
</dbReference>
<evidence type="ECO:0000259" key="12">
    <source>
        <dbReference type="PROSITE" id="PS51192"/>
    </source>
</evidence>
<dbReference type="InterPro" id="IPR001650">
    <property type="entry name" value="Helicase_C-like"/>
</dbReference>
<evidence type="ECO:0000313" key="14">
    <source>
        <dbReference type="EMBL" id="KAG0483957.1"/>
    </source>
</evidence>
<proteinExistence type="inferred from homology"/>
<keyword evidence="3" id="KW-0547">Nucleotide-binding</keyword>
<dbReference type="InterPro" id="IPR027417">
    <property type="entry name" value="P-loop_NTPase"/>
</dbReference>
<sequence length="846" mass="96561">MAGRRGRKPRSNRGKRRRNSGNDGADSFSDEDYVPESDSGVALQTNNENEDRLPHAELKLFPTQPGFLRTPVKRAVKQRKKKHTKPVTQLDWEKWEEDNEKWLADQVAECWASSDESSQVVEIMEPCGDVILPLLRFQKEWLAWAIKQENSDVRGGILADEMGMGKTIQAISLVLTARSIREMSLGGYEQIDCLSVEQDAMPITKCTLVICPVVAVIQWVGEIETHTAKGKVRVLVFHGPKRSIKGYNFNDYDFVITTYSTIENEYRKYMMPPKQTCQYCGKKFYSNKMKTHLTYFCGPYAKLTEKQAKQVRKKKKFIKTTSPKKSNLHVDQRKKNKKKASDTNWEGSISDMAVESCGMSVLHSIKWERIILDEAHFIKDRGCNTARAVFALNSLYKWALSGTPLQNRVGELYSLVRFVQIYPYSFYLCKDCDCKILDYSTTKDCLSCSHSRVRHFCWWNRYISKPIKYCGLDREQAEHAMTLLKKKVLSSIVLRRTKQGRASDLALPPRIVTLRRNSLDNNEEQFYEALYTQSRLQFGIYAEAGTLMNNYAHIFDLLTRLRQAVDHPYLVVYSNTTEVLTGDHSDTNRCDCGICHETAEDVVVTSCDHAFCKGCLIEYSAASGNVLCPSCAKPLTVDLTTSWNFGETTWTSPAKGLKRSRILQRINIEDFRTSTKIDALKEEIRNMMEDDGSAKGIVFSQFTSFLDLINFSLERSGVRCVQLVGSMSLAEREKAIKTFSEDANCKIFLMSLKAGGVALNLTVASYVFLMDPWWNPAVERQAQDRIHRIGQYKPIKTVRFIIENTIEERILRLQAKKELVFEGTVGNSAEAIAKLTEADLRFLFNI</sequence>
<feature type="region of interest" description="Disordered" evidence="10">
    <location>
        <begin position="315"/>
        <end position="344"/>
    </location>
</feature>
<dbReference type="Proteomes" id="UP000639772">
    <property type="component" value="Unassembled WGS sequence"/>
</dbReference>
<dbReference type="PROSITE" id="PS51194">
    <property type="entry name" value="HELICASE_CTER"/>
    <property type="match status" value="1"/>
</dbReference>
<evidence type="ECO:0000256" key="10">
    <source>
        <dbReference type="SAM" id="MobiDB-lite"/>
    </source>
</evidence>
<evidence type="ECO:0008006" key="16">
    <source>
        <dbReference type="Google" id="ProtNLM"/>
    </source>
</evidence>
<dbReference type="InterPro" id="IPR000330">
    <property type="entry name" value="SNF2_N"/>
</dbReference>
<dbReference type="PANTHER" id="PTHR45626:SF12">
    <property type="entry name" value="DNA REPAIR PROTEIN RAD16"/>
    <property type="match status" value="1"/>
</dbReference>
<dbReference type="Pfam" id="PF00176">
    <property type="entry name" value="SNF2-rel_dom"/>
    <property type="match status" value="1"/>
</dbReference>
<dbReference type="GO" id="GO:0016787">
    <property type="term" value="F:hydrolase activity"/>
    <property type="evidence" value="ECO:0007669"/>
    <property type="project" value="UniProtKB-KW"/>
</dbReference>
<dbReference type="InterPro" id="IPR038718">
    <property type="entry name" value="SNF2-like_sf"/>
</dbReference>
<dbReference type="GO" id="GO:0005634">
    <property type="term" value="C:nucleus"/>
    <property type="evidence" value="ECO:0007669"/>
    <property type="project" value="TreeGrafter"/>
</dbReference>
<dbReference type="GO" id="GO:0004386">
    <property type="term" value="F:helicase activity"/>
    <property type="evidence" value="ECO:0007669"/>
    <property type="project" value="UniProtKB-KW"/>
</dbReference>
<feature type="domain" description="RING-type" evidence="11">
    <location>
        <begin position="592"/>
        <end position="631"/>
    </location>
</feature>
<dbReference type="Pfam" id="PF00097">
    <property type="entry name" value="zf-C3HC4"/>
    <property type="match status" value="1"/>
</dbReference>
<feature type="domain" description="Helicase ATP-binding" evidence="12">
    <location>
        <begin position="147"/>
        <end position="422"/>
    </location>
</feature>
<dbReference type="SMART" id="SM00490">
    <property type="entry name" value="HELICc"/>
    <property type="match status" value="1"/>
</dbReference>
<evidence type="ECO:0000256" key="3">
    <source>
        <dbReference type="ARBA" id="ARBA00022741"/>
    </source>
</evidence>
<protein>
    <recommendedName>
        <fullName evidence="16">DNA repair protein RAD16</fullName>
    </recommendedName>
</protein>
<feature type="region of interest" description="Disordered" evidence="10">
    <location>
        <begin position="1"/>
        <end position="51"/>
    </location>
</feature>
<dbReference type="SUPFAM" id="SSF52540">
    <property type="entry name" value="P-loop containing nucleoside triphosphate hydrolases"/>
    <property type="match status" value="2"/>
</dbReference>
<dbReference type="OrthoDB" id="448448at2759"/>
<comment type="caution">
    <text evidence="14">The sequence shown here is derived from an EMBL/GenBank/DDBJ whole genome shotgun (WGS) entry which is preliminary data.</text>
</comment>
<keyword evidence="2" id="KW-0479">Metal-binding</keyword>
<evidence type="ECO:0000256" key="4">
    <source>
        <dbReference type="ARBA" id="ARBA00022771"/>
    </source>
</evidence>
<reference evidence="14 15" key="1">
    <citation type="journal article" date="2020" name="Nat. Food">
        <title>A phased Vanilla planifolia genome enables genetic improvement of flavour and production.</title>
        <authorList>
            <person name="Hasing T."/>
            <person name="Tang H."/>
            <person name="Brym M."/>
            <person name="Khazi F."/>
            <person name="Huang T."/>
            <person name="Chambers A.H."/>
        </authorList>
    </citation>
    <scope>NUCLEOTIDE SEQUENCE [LARGE SCALE GENOMIC DNA]</scope>
    <source>
        <tissue evidence="14">Leaf</tissue>
    </source>
</reference>
<dbReference type="InterPro" id="IPR001841">
    <property type="entry name" value="Znf_RING"/>
</dbReference>
<dbReference type="CDD" id="cd18793">
    <property type="entry name" value="SF2_C_SNF"/>
    <property type="match status" value="1"/>
</dbReference>
<dbReference type="InterPro" id="IPR013083">
    <property type="entry name" value="Znf_RING/FYVE/PHD"/>
</dbReference>
<dbReference type="PROSITE" id="PS00518">
    <property type="entry name" value="ZF_RING_1"/>
    <property type="match status" value="1"/>
</dbReference>
<feature type="domain" description="Helicase C-terminal" evidence="13">
    <location>
        <begin position="676"/>
        <end position="836"/>
    </location>
</feature>
<dbReference type="GO" id="GO:0008094">
    <property type="term" value="F:ATP-dependent activity, acting on DNA"/>
    <property type="evidence" value="ECO:0007669"/>
    <property type="project" value="TreeGrafter"/>
</dbReference>
<dbReference type="PROSITE" id="PS50089">
    <property type="entry name" value="ZF_RING_2"/>
    <property type="match status" value="1"/>
</dbReference>
<evidence type="ECO:0000256" key="6">
    <source>
        <dbReference type="ARBA" id="ARBA00022806"/>
    </source>
</evidence>
<keyword evidence="6" id="KW-0347">Helicase</keyword>
<dbReference type="EMBL" id="JADCNM010000005">
    <property type="protein sequence ID" value="KAG0483957.1"/>
    <property type="molecule type" value="Genomic_DNA"/>
</dbReference>
<feature type="compositionally biased region" description="Basic residues" evidence="10">
    <location>
        <begin position="1"/>
        <end position="19"/>
    </location>
</feature>
<dbReference type="AlphaFoldDB" id="A0A835RDI8"/>
<comment type="similarity">
    <text evidence="1">Belongs to the SNF2/RAD54 helicase family. RAD16 subfamily.</text>
</comment>
<evidence type="ECO:0000256" key="7">
    <source>
        <dbReference type="ARBA" id="ARBA00022833"/>
    </source>
</evidence>
<dbReference type="InterPro" id="IPR018957">
    <property type="entry name" value="Znf_C3HC4_RING-type"/>
</dbReference>
<dbReference type="CDD" id="cd18008">
    <property type="entry name" value="DEXDc_SHPRH-like"/>
    <property type="match status" value="1"/>
</dbReference>
<keyword evidence="7" id="KW-0862">Zinc</keyword>
<dbReference type="SMART" id="SM00184">
    <property type="entry name" value="RING"/>
    <property type="match status" value="1"/>
</dbReference>
<dbReference type="Gene3D" id="3.30.40.10">
    <property type="entry name" value="Zinc/RING finger domain, C3HC4 (zinc finger)"/>
    <property type="match status" value="1"/>
</dbReference>
<evidence type="ECO:0000259" key="13">
    <source>
        <dbReference type="PROSITE" id="PS51194"/>
    </source>
</evidence>
<evidence type="ECO:0000256" key="1">
    <source>
        <dbReference type="ARBA" id="ARBA00008438"/>
    </source>
</evidence>
<evidence type="ECO:0000313" key="15">
    <source>
        <dbReference type="Proteomes" id="UP000639772"/>
    </source>
</evidence>
<dbReference type="PROSITE" id="PS51192">
    <property type="entry name" value="HELICASE_ATP_BIND_1"/>
    <property type="match status" value="1"/>
</dbReference>
<accession>A0A835RDI8</accession>
<dbReference type="SMART" id="SM00487">
    <property type="entry name" value="DEXDc"/>
    <property type="match status" value="1"/>
</dbReference>
<dbReference type="InterPro" id="IPR017907">
    <property type="entry name" value="Znf_RING_CS"/>
</dbReference>
<dbReference type="SUPFAM" id="SSF57850">
    <property type="entry name" value="RING/U-box"/>
    <property type="match status" value="1"/>
</dbReference>
<keyword evidence="4 9" id="KW-0863">Zinc-finger</keyword>
<evidence type="ECO:0000259" key="11">
    <source>
        <dbReference type="PROSITE" id="PS50089"/>
    </source>
</evidence>
<keyword evidence="5" id="KW-0378">Hydrolase</keyword>
<dbReference type="GO" id="GO:0006289">
    <property type="term" value="P:nucleotide-excision repair"/>
    <property type="evidence" value="ECO:0007669"/>
    <property type="project" value="TreeGrafter"/>
</dbReference>
<dbReference type="PANTHER" id="PTHR45626">
    <property type="entry name" value="TRANSCRIPTION TERMINATION FACTOR 2-RELATED"/>
    <property type="match status" value="1"/>
</dbReference>
<dbReference type="Gene3D" id="3.40.50.300">
    <property type="entry name" value="P-loop containing nucleotide triphosphate hydrolases"/>
    <property type="match status" value="1"/>
</dbReference>
<name>A0A835RDI8_VANPL</name>
<dbReference type="GO" id="GO:0008270">
    <property type="term" value="F:zinc ion binding"/>
    <property type="evidence" value="ECO:0007669"/>
    <property type="project" value="UniProtKB-KW"/>
</dbReference>
<evidence type="ECO:0000256" key="5">
    <source>
        <dbReference type="ARBA" id="ARBA00022801"/>
    </source>
</evidence>
<evidence type="ECO:0000256" key="9">
    <source>
        <dbReference type="PROSITE-ProRule" id="PRU00175"/>
    </source>
</evidence>
<dbReference type="GO" id="GO:0005524">
    <property type="term" value="F:ATP binding"/>
    <property type="evidence" value="ECO:0007669"/>
    <property type="project" value="UniProtKB-KW"/>
</dbReference>
<dbReference type="Pfam" id="PF00271">
    <property type="entry name" value="Helicase_C"/>
    <property type="match status" value="1"/>
</dbReference>
<dbReference type="InterPro" id="IPR050628">
    <property type="entry name" value="SNF2_RAD54_helicase_TF"/>
</dbReference>
<dbReference type="Gene3D" id="3.40.50.10810">
    <property type="entry name" value="Tandem AAA-ATPase domain"/>
    <property type="match status" value="2"/>
</dbReference>
<evidence type="ECO:0000256" key="2">
    <source>
        <dbReference type="ARBA" id="ARBA00022723"/>
    </source>
</evidence>